<dbReference type="InterPro" id="IPR036388">
    <property type="entry name" value="WH-like_DNA-bd_sf"/>
</dbReference>
<evidence type="ECO:0000256" key="3">
    <source>
        <dbReference type="ARBA" id="ARBA00022843"/>
    </source>
</evidence>
<organism evidence="7 8">
    <name type="scientific">Tribolium castaneum</name>
    <name type="common">Red flour beetle</name>
    <dbReference type="NCBI Taxonomy" id="7070"/>
    <lineage>
        <taxon>Eukaryota</taxon>
        <taxon>Metazoa</taxon>
        <taxon>Ecdysozoa</taxon>
        <taxon>Arthropoda</taxon>
        <taxon>Hexapoda</taxon>
        <taxon>Insecta</taxon>
        <taxon>Pterygota</taxon>
        <taxon>Neoptera</taxon>
        <taxon>Endopterygota</taxon>
        <taxon>Coleoptera</taxon>
        <taxon>Polyphaga</taxon>
        <taxon>Cucujiformia</taxon>
        <taxon>Tenebrionidae</taxon>
        <taxon>Tenebrionidae incertae sedis</taxon>
        <taxon>Tribolium</taxon>
    </lineage>
</organism>
<dbReference type="FunFam" id="1.20.1310.10:FF:000002">
    <property type="entry name" value="cullin-3 isoform X1"/>
    <property type="match status" value="1"/>
</dbReference>
<dbReference type="InterPro" id="IPR059120">
    <property type="entry name" value="Cullin-like_AB"/>
</dbReference>
<dbReference type="GO" id="GO:0016567">
    <property type="term" value="P:protein ubiquitination"/>
    <property type="evidence" value="ECO:0000318"/>
    <property type="project" value="GO_Central"/>
</dbReference>
<dbReference type="Gene3D" id="1.20.1310.10">
    <property type="entry name" value="Cullin Repeats"/>
    <property type="match status" value="4"/>
</dbReference>
<dbReference type="InParanoid" id="D6X1T0"/>
<comment type="similarity">
    <text evidence="1 4 5">Belongs to the cullin family.</text>
</comment>
<keyword evidence="3" id="KW-0832">Ubl conjugation</keyword>
<dbReference type="GO" id="GO:0006974">
    <property type="term" value="P:DNA damage response"/>
    <property type="evidence" value="ECO:0000318"/>
    <property type="project" value="GO_Central"/>
</dbReference>
<dbReference type="Pfam" id="PF10557">
    <property type="entry name" value="Cullin_Nedd8"/>
    <property type="match status" value="1"/>
</dbReference>
<dbReference type="GO" id="GO:0031625">
    <property type="term" value="F:ubiquitin protein ligase binding"/>
    <property type="evidence" value="ECO:0000318"/>
    <property type="project" value="GO_Central"/>
</dbReference>
<dbReference type="FunFam" id="1.20.1310.10:FF:000045">
    <property type="entry name" value="Cullin-3"/>
    <property type="match status" value="1"/>
</dbReference>
<dbReference type="InterPro" id="IPR019559">
    <property type="entry name" value="Cullin_neddylation_domain"/>
</dbReference>
<dbReference type="SUPFAM" id="SSF75632">
    <property type="entry name" value="Cullin homology domain"/>
    <property type="match status" value="1"/>
</dbReference>
<dbReference type="FunFam" id="1.20.1310.10:FF:000085">
    <property type="entry name" value="Cullin homolog 1-like Protein"/>
    <property type="match status" value="1"/>
</dbReference>
<dbReference type="Pfam" id="PF00888">
    <property type="entry name" value="Cullin"/>
    <property type="match status" value="1"/>
</dbReference>
<dbReference type="SMART" id="SM00182">
    <property type="entry name" value="CULLIN"/>
    <property type="match status" value="1"/>
</dbReference>
<evidence type="ECO:0000259" key="6">
    <source>
        <dbReference type="PROSITE" id="PS50069"/>
    </source>
</evidence>
<reference evidence="7 8" key="1">
    <citation type="journal article" date="2008" name="Nature">
        <title>The genome of the model beetle and pest Tribolium castaneum.</title>
        <authorList>
            <consortium name="Tribolium Genome Sequencing Consortium"/>
            <person name="Richards S."/>
            <person name="Gibbs R.A."/>
            <person name="Weinstock G.M."/>
            <person name="Brown S.J."/>
            <person name="Denell R."/>
            <person name="Beeman R.W."/>
            <person name="Gibbs R."/>
            <person name="Beeman R.W."/>
            <person name="Brown S.J."/>
            <person name="Bucher G."/>
            <person name="Friedrich M."/>
            <person name="Grimmelikhuijzen C.J."/>
            <person name="Klingler M."/>
            <person name="Lorenzen M."/>
            <person name="Richards S."/>
            <person name="Roth S."/>
            <person name="Schroder R."/>
            <person name="Tautz D."/>
            <person name="Zdobnov E.M."/>
            <person name="Muzny D."/>
            <person name="Gibbs R.A."/>
            <person name="Weinstock G.M."/>
            <person name="Attaway T."/>
            <person name="Bell S."/>
            <person name="Buhay C.J."/>
            <person name="Chandrabose M.N."/>
            <person name="Chavez D."/>
            <person name="Clerk-Blankenburg K.P."/>
            <person name="Cree A."/>
            <person name="Dao M."/>
            <person name="Davis C."/>
            <person name="Chacko J."/>
            <person name="Dinh H."/>
            <person name="Dugan-Rocha S."/>
            <person name="Fowler G."/>
            <person name="Garner T.T."/>
            <person name="Garnes J."/>
            <person name="Gnirke A."/>
            <person name="Hawes A."/>
            <person name="Hernandez J."/>
            <person name="Hines S."/>
            <person name="Holder M."/>
            <person name="Hume J."/>
            <person name="Jhangiani S.N."/>
            <person name="Joshi V."/>
            <person name="Khan Z.M."/>
            <person name="Jackson L."/>
            <person name="Kovar C."/>
            <person name="Kowis A."/>
            <person name="Lee S."/>
            <person name="Lewis L.R."/>
            <person name="Margolis J."/>
            <person name="Morgan M."/>
            <person name="Nazareth L.V."/>
            <person name="Nguyen N."/>
            <person name="Okwuonu G."/>
            <person name="Parker D."/>
            <person name="Richards S."/>
            <person name="Ruiz S.J."/>
            <person name="Santibanez J."/>
            <person name="Savard J."/>
            <person name="Scherer S.E."/>
            <person name="Schneider B."/>
            <person name="Sodergren E."/>
            <person name="Tautz D."/>
            <person name="Vattahil S."/>
            <person name="Villasana D."/>
            <person name="White C.S."/>
            <person name="Wright R."/>
            <person name="Park Y."/>
            <person name="Beeman R.W."/>
            <person name="Lord J."/>
            <person name="Oppert B."/>
            <person name="Lorenzen M."/>
            <person name="Brown S."/>
            <person name="Wang L."/>
            <person name="Savard J."/>
            <person name="Tautz D."/>
            <person name="Richards S."/>
            <person name="Weinstock G."/>
            <person name="Gibbs R.A."/>
            <person name="Liu Y."/>
            <person name="Worley K."/>
            <person name="Weinstock G."/>
            <person name="Elsik C.G."/>
            <person name="Reese J.T."/>
            <person name="Elhaik E."/>
            <person name="Landan G."/>
            <person name="Graur D."/>
            <person name="Arensburger P."/>
            <person name="Atkinson P."/>
            <person name="Beeman R.W."/>
            <person name="Beidler J."/>
            <person name="Brown S.J."/>
            <person name="Demuth J.P."/>
            <person name="Drury D.W."/>
            <person name="Du Y.Z."/>
            <person name="Fujiwara H."/>
            <person name="Lorenzen M."/>
            <person name="Maselli V."/>
            <person name="Osanai M."/>
            <person name="Park Y."/>
            <person name="Robertson H.M."/>
            <person name="Tu Z."/>
            <person name="Wang J.J."/>
            <person name="Wang S."/>
            <person name="Richards S."/>
            <person name="Song H."/>
            <person name="Zhang L."/>
            <person name="Sodergren E."/>
            <person name="Werner D."/>
            <person name="Stanke M."/>
            <person name="Morgenstern B."/>
            <person name="Solovyev V."/>
            <person name="Kosarev P."/>
            <person name="Brown G."/>
            <person name="Chen H.C."/>
            <person name="Ermolaeva O."/>
            <person name="Hlavina W."/>
            <person name="Kapustin Y."/>
            <person name="Kiryutin B."/>
            <person name="Kitts P."/>
            <person name="Maglott D."/>
            <person name="Pruitt K."/>
            <person name="Sapojnikov V."/>
            <person name="Souvorov A."/>
            <person name="Mackey A.J."/>
            <person name="Waterhouse R.M."/>
            <person name="Wyder S."/>
            <person name="Zdobnov E.M."/>
            <person name="Zdobnov E.M."/>
            <person name="Wyder S."/>
            <person name="Kriventseva E.V."/>
            <person name="Kadowaki T."/>
            <person name="Bork P."/>
            <person name="Aranda M."/>
            <person name="Bao R."/>
            <person name="Beermann A."/>
            <person name="Berns N."/>
            <person name="Bolognesi R."/>
            <person name="Bonneton F."/>
            <person name="Bopp D."/>
            <person name="Brown S.J."/>
            <person name="Bucher G."/>
            <person name="Butts T."/>
            <person name="Chaumot A."/>
            <person name="Denell R.E."/>
            <person name="Ferrier D.E."/>
            <person name="Friedrich M."/>
            <person name="Gordon C.M."/>
            <person name="Jindra M."/>
            <person name="Klingler M."/>
            <person name="Lan Q."/>
            <person name="Lattorff H.M."/>
            <person name="Laudet V."/>
            <person name="von Levetsow C."/>
            <person name="Liu Z."/>
            <person name="Lutz R."/>
            <person name="Lynch J.A."/>
            <person name="da Fonseca R.N."/>
            <person name="Posnien N."/>
            <person name="Reuter R."/>
            <person name="Roth S."/>
            <person name="Savard J."/>
            <person name="Schinko J.B."/>
            <person name="Schmitt C."/>
            <person name="Schoppmeier M."/>
            <person name="Schroder R."/>
            <person name="Shippy T.D."/>
            <person name="Simonnet F."/>
            <person name="Marques-Souza H."/>
            <person name="Tautz D."/>
            <person name="Tomoyasu Y."/>
            <person name="Trauner J."/>
            <person name="Van der Zee M."/>
            <person name="Vervoort M."/>
            <person name="Wittkopp N."/>
            <person name="Wimmer E.A."/>
            <person name="Yang X."/>
            <person name="Jones A.K."/>
            <person name="Sattelle D.B."/>
            <person name="Ebert P.R."/>
            <person name="Nelson D."/>
            <person name="Scott J.G."/>
            <person name="Beeman R.W."/>
            <person name="Muthukrishnan S."/>
            <person name="Kramer K.J."/>
            <person name="Arakane Y."/>
            <person name="Beeman R.W."/>
            <person name="Zhu Q."/>
            <person name="Hogenkamp D."/>
            <person name="Dixit R."/>
            <person name="Oppert B."/>
            <person name="Jiang H."/>
            <person name="Zou Z."/>
            <person name="Marshall J."/>
            <person name="Elpidina E."/>
            <person name="Vinokurov K."/>
            <person name="Oppert C."/>
            <person name="Zou Z."/>
            <person name="Evans J."/>
            <person name="Lu Z."/>
            <person name="Zhao P."/>
            <person name="Sumathipala N."/>
            <person name="Altincicek B."/>
            <person name="Vilcinskas A."/>
            <person name="Williams M."/>
            <person name="Hultmark D."/>
            <person name="Hetru C."/>
            <person name="Jiang H."/>
            <person name="Grimmelikhuijzen C.J."/>
            <person name="Hauser F."/>
            <person name="Cazzamali G."/>
            <person name="Williamson M."/>
            <person name="Park Y."/>
            <person name="Li B."/>
            <person name="Tanaka Y."/>
            <person name="Predel R."/>
            <person name="Neupert S."/>
            <person name="Schachtner J."/>
            <person name="Verleyen P."/>
            <person name="Raible F."/>
            <person name="Bork P."/>
            <person name="Friedrich M."/>
            <person name="Walden K.K."/>
            <person name="Robertson H.M."/>
            <person name="Angeli S."/>
            <person name="Foret S."/>
            <person name="Bucher G."/>
            <person name="Schuetz S."/>
            <person name="Maleszka R."/>
            <person name="Wimmer E.A."/>
            <person name="Beeman R.W."/>
            <person name="Lorenzen M."/>
            <person name="Tomoyasu Y."/>
            <person name="Miller S.C."/>
            <person name="Grossmann D."/>
            <person name="Bucher G."/>
        </authorList>
    </citation>
    <scope>NUCLEOTIDE SEQUENCE [LARGE SCALE GENOMIC DNA]</scope>
    <source>
        <strain evidence="7 8">Georgia GA2</strain>
    </source>
</reference>
<evidence type="ECO:0000256" key="4">
    <source>
        <dbReference type="PROSITE-ProRule" id="PRU00330"/>
    </source>
</evidence>
<dbReference type="GO" id="GO:0006511">
    <property type="term" value="P:ubiquitin-dependent protein catabolic process"/>
    <property type="evidence" value="ECO:0007669"/>
    <property type="project" value="InterPro"/>
</dbReference>
<reference evidence="7 8" key="2">
    <citation type="journal article" date="2010" name="Nucleic Acids Res.">
        <title>BeetleBase in 2010: revisions to provide comprehensive genomic information for Tribolium castaneum.</title>
        <authorList>
            <person name="Kim H.S."/>
            <person name="Murphy T."/>
            <person name="Xia J."/>
            <person name="Caragea D."/>
            <person name="Park Y."/>
            <person name="Beeman R.W."/>
            <person name="Lorenzen M.D."/>
            <person name="Butcher S."/>
            <person name="Manak J.R."/>
            <person name="Brown S.J."/>
        </authorList>
    </citation>
    <scope>GENOME REANNOTATION</scope>
    <source>
        <strain evidence="7 8">Georgia GA2</strain>
    </source>
</reference>
<dbReference type="InterPro" id="IPR036317">
    <property type="entry name" value="Cullin_homology_sf"/>
</dbReference>
<dbReference type="InterPro" id="IPR016158">
    <property type="entry name" value="Cullin_homology"/>
</dbReference>
<keyword evidence="8" id="KW-1185">Reference proteome</keyword>
<dbReference type="FunFam" id="3.30.230.130:FF:000001">
    <property type="entry name" value="Cullin 4A"/>
    <property type="match status" value="1"/>
</dbReference>
<dbReference type="PROSITE" id="PS01256">
    <property type="entry name" value="CULLIN_1"/>
    <property type="match status" value="1"/>
</dbReference>
<dbReference type="SMART" id="SM00884">
    <property type="entry name" value="Cullin_Nedd8"/>
    <property type="match status" value="1"/>
</dbReference>
<evidence type="ECO:0000256" key="1">
    <source>
        <dbReference type="ARBA" id="ARBA00006019"/>
    </source>
</evidence>
<dbReference type="InterPro" id="IPR016159">
    <property type="entry name" value="Cullin_repeat-like_dom_sf"/>
</dbReference>
<keyword evidence="2" id="KW-1017">Isopeptide bond</keyword>
<dbReference type="Gene3D" id="1.10.10.10">
    <property type="entry name" value="Winged helix-like DNA-binding domain superfamily/Winged helix DNA-binding domain"/>
    <property type="match status" value="1"/>
</dbReference>
<dbReference type="AlphaFoldDB" id="D6X1T0"/>
<evidence type="ECO:0000313" key="8">
    <source>
        <dbReference type="Proteomes" id="UP000007266"/>
    </source>
</evidence>
<dbReference type="GO" id="GO:0080008">
    <property type="term" value="C:Cul4-RING E3 ubiquitin ligase complex"/>
    <property type="evidence" value="ECO:0000318"/>
    <property type="project" value="GO_Central"/>
</dbReference>
<sequence length="715" mass="83651">MSTKKNVITIRNFRGLTPTPPETIEKKWQHLEAEIVTIFNTSNYTNLEELYRIAEELYTAKYAPLLYNLQVLIESYLTQKLESIVANVSNVLFVVDQFWKEFCQHVKTIKNIFLYYDRSPKFFKYNTVQSISLGLFTSVVILNPVVRKNLVEEILRKVEDERRTLTTDHVTVLKSTINMLNVLQVYEDIFTSDFLKSTHDFYEDEASRNINTMEVPQYLSLVNKRITQEQERVTNYLNKNTEAQLLDIVYTQLIEKQITEILNKGFDQLIDKNMHSELVLIYKLFQKISNGTKHLISYFKDYIVKKGTTITDAKNEKNMIQDLLDFKDDLDKIIELSFENRKEFHECVRLAFKNFINSFHAKSAQLLAKYLDVKLRSKDITDEELEVVLTKVIKLFKHVQGKDIFEAFYKKLLAKRLLLGKSANQDAENSMISKLRDECGSAFTSNIEGMFQDINLSKSINNSFKQKVRNQENGFTSEFSVNVLTSSYWPNYPNYAVNLPCELVTYQQSFQKFYLSNHSGRKLLWQPSLTHCLLKASFECGVKELQVSLFQTVVLLLFNASPEIAFKEIQEATSLDGGELKRTLLSLVYGKARILLKTPKTKEIEDDDVFVFNNKFTDKLFRVKINQIQLQDSPEDEKETEKNVLVDRQFQIDAAIVRIMKSKKTIKHYMLVRELYKVLDIPVNQTDLKKRIELLIEREYMERDKDNKSTYIYIA</sequence>
<dbReference type="InterPro" id="IPR001373">
    <property type="entry name" value="Cullin_N"/>
</dbReference>
<evidence type="ECO:0000256" key="5">
    <source>
        <dbReference type="RuleBase" id="RU003829"/>
    </source>
</evidence>
<evidence type="ECO:0000313" key="7">
    <source>
        <dbReference type="EMBL" id="EFA09966.2"/>
    </source>
</evidence>
<dbReference type="Proteomes" id="UP000007266">
    <property type="component" value="Linkage group 9"/>
</dbReference>
<dbReference type="EMBL" id="KQ971371">
    <property type="protein sequence ID" value="EFA09966.2"/>
    <property type="molecule type" value="Genomic_DNA"/>
</dbReference>
<dbReference type="SUPFAM" id="SSF74788">
    <property type="entry name" value="Cullin repeat-like"/>
    <property type="match status" value="1"/>
</dbReference>
<name>D6X1T0_TRICA</name>
<dbReference type="Pfam" id="PF26557">
    <property type="entry name" value="Cullin_AB"/>
    <property type="match status" value="1"/>
</dbReference>
<dbReference type="FunFam" id="1.10.10.10:FF:000050">
    <property type="entry name" value="Cullin 4B"/>
    <property type="match status" value="1"/>
</dbReference>
<accession>D6X1T0</accession>
<feature type="domain" description="Cullin family profile" evidence="6">
    <location>
        <begin position="362"/>
        <end position="588"/>
    </location>
</feature>
<dbReference type="STRING" id="7070.D6X1T0"/>
<dbReference type="SUPFAM" id="SSF46785">
    <property type="entry name" value="Winged helix' DNA-binding domain"/>
    <property type="match status" value="1"/>
</dbReference>
<dbReference type="Gene3D" id="3.30.230.130">
    <property type="entry name" value="Cullin, Chain C, Domain 2"/>
    <property type="match status" value="1"/>
</dbReference>
<gene>
    <name evidence="7" type="primary">AUGUSTUS-3.0.2_12124</name>
    <name evidence="7" type="ORF">TcasGA2_TC012124</name>
</gene>
<dbReference type="eggNOG" id="KOG2167">
    <property type="taxonomic scope" value="Eukaryota"/>
</dbReference>
<dbReference type="HOGENOM" id="CLU_004747_7_0_1"/>
<dbReference type="InterPro" id="IPR045093">
    <property type="entry name" value="Cullin"/>
</dbReference>
<proteinExistence type="inferred from homology"/>
<dbReference type="InterPro" id="IPR036390">
    <property type="entry name" value="WH_DNA-bd_sf"/>
</dbReference>
<dbReference type="InterPro" id="IPR016157">
    <property type="entry name" value="Cullin_CS"/>
</dbReference>
<protein>
    <submittedName>
        <fullName evidence="7">Cullin homolog 1-like Protein</fullName>
    </submittedName>
</protein>
<evidence type="ECO:0000256" key="2">
    <source>
        <dbReference type="ARBA" id="ARBA00022499"/>
    </source>
</evidence>
<dbReference type="PROSITE" id="PS50069">
    <property type="entry name" value="CULLIN_2"/>
    <property type="match status" value="1"/>
</dbReference>
<dbReference type="PANTHER" id="PTHR11932">
    <property type="entry name" value="CULLIN"/>
    <property type="match status" value="1"/>
</dbReference>